<accession>A0A915BF01</accession>
<dbReference type="PROSITE" id="PS50089">
    <property type="entry name" value="ZF_RING_2"/>
    <property type="match status" value="1"/>
</dbReference>
<dbReference type="GO" id="GO:0000795">
    <property type="term" value="C:synaptonemal complex"/>
    <property type="evidence" value="ECO:0007669"/>
    <property type="project" value="InterPro"/>
</dbReference>
<dbReference type="PROSITE" id="PS00518">
    <property type="entry name" value="ZF_RING_1"/>
    <property type="match status" value="1"/>
</dbReference>
<evidence type="ECO:0000256" key="1">
    <source>
        <dbReference type="ARBA" id="ARBA00022723"/>
    </source>
</evidence>
<evidence type="ECO:0000256" key="5">
    <source>
        <dbReference type="PROSITE-ProRule" id="PRU00175"/>
    </source>
</evidence>
<evidence type="ECO:0000259" key="6">
    <source>
        <dbReference type="PROSITE" id="PS50089"/>
    </source>
</evidence>
<keyword evidence="4" id="KW-0469">Meiosis</keyword>
<dbReference type="InterPro" id="IPR042123">
    <property type="entry name" value="Zip3/RNF212-like"/>
</dbReference>
<evidence type="ECO:0000256" key="3">
    <source>
        <dbReference type="ARBA" id="ARBA00022833"/>
    </source>
</evidence>
<keyword evidence="2 5" id="KW-0863">Zinc-finger</keyword>
<protein>
    <submittedName>
        <fullName evidence="8 9">RING-type domain-containing protein</fullName>
    </submittedName>
</protein>
<proteinExistence type="predicted"/>
<keyword evidence="7" id="KW-1185">Reference proteome</keyword>
<keyword evidence="3" id="KW-0862">Zinc</keyword>
<dbReference type="GO" id="GO:0007131">
    <property type="term" value="P:reciprocal meiotic recombination"/>
    <property type="evidence" value="ECO:0007669"/>
    <property type="project" value="InterPro"/>
</dbReference>
<dbReference type="GO" id="GO:0016925">
    <property type="term" value="P:protein sumoylation"/>
    <property type="evidence" value="ECO:0007669"/>
    <property type="project" value="TreeGrafter"/>
</dbReference>
<dbReference type="PANTHER" id="PTHR22663">
    <property type="entry name" value="RING FINGER PROTEIN NARYA-RELATED"/>
    <property type="match status" value="1"/>
</dbReference>
<dbReference type="InterPro" id="IPR017907">
    <property type="entry name" value="Znf_RING_CS"/>
</dbReference>
<dbReference type="GO" id="GO:0007129">
    <property type="term" value="P:homologous chromosome pairing at meiosis"/>
    <property type="evidence" value="ECO:0007669"/>
    <property type="project" value="TreeGrafter"/>
</dbReference>
<organism evidence="7 9">
    <name type="scientific">Parascaris univalens</name>
    <name type="common">Nematode worm</name>
    <dbReference type="NCBI Taxonomy" id="6257"/>
    <lineage>
        <taxon>Eukaryota</taxon>
        <taxon>Metazoa</taxon>
        <taxon>Ecdysozoa</taxon>
        <taxon>Nematoda</taxon>
        <taxon>Chromadorea</taxon>
        <taxon>Rhabditida</taxon>
        <taxon>Spirurina</taxon>
        <taxon>Ascaridomorpha</taxon>
        <taxon>Ascaridoidea</taxon>
        <taxon>Ascarididae</taxon>
        <taxon>Parascaris</taxon>
    </lineage>
</organism>
<dbReference type="Proteomes" id="UP000887569">
    <property type="component" value="Unplaced"/>
</dbReference>
<dbReference type="GO" id="GO:0019789">
    <property type="term" value="F:SUMO transferase activity"/>
    <property type="evidence" value="ECO:0007669"/>
    <property type="project" value="InterPro"/>
</dbReference>
<feature type="domain" description="RING-type" evidence="6">
    <location>
        <begin position="10"/>
        <end position="47"/>
    </location>
</feature>
<keyword evidence="1" id="KW-0479">Metal-binding</keyword>
<evidence type="ECO:0000256" key="2">
    <source>
        <dbReference type="ARBA" id="ARBA00022771"/>
    </source>
</evidence>
<dbReference type="WBParaSite" id="PgR037_g030_t01">
    <property type="protein sequence ID" value="PgR037_g030_t01"/>
    <property type="gene ID" value="PgR037_g030"/>
</dbReference>
<evidence type="ECO:0000313" key="8">
    <source>
        <dbReference type="WBParaSite" id="PgR037_g030_t01"/>
    </source>
</evidence>
<evidence type="ECO:0000256" key="4">
    <source>
        <dbReference type="ARBA" id="ARBA00023254"/>
    </source>
</evidence>
<name>A0A915BF01_PARUN</name>
<sequence>FWLHCNRCGCLACEKAGDVSKFSITSCGHVFCHGCLSERMESCFVCHRSPFRRQAIDSAMGSQLQRVFMPPMVLLDDAYKKTLSVMAFQRMHFLLSTELLQKKISASNNHLRSQSEIAMNANELRKEMDYLKSSIADIQQSLSRTADIDFDGVGSQNIRSGSTDEDVCSIVEMIDFEVTFFCQPL</sequence>
<dbReference type="GO" id="GO:0008270">
    <property type="term" value="F:zinc ion binding"/>
    <property type="evidence" value="ECO:0007669"/>
    <property type="project" value="UniProtKB-KW"/>
</dbReference>
<dbReference type="PANTHER" id="PTHR22663:SF17">
    <property type="entry name" value="RING FINGER PROTEIN NARYA-RELATED"/>
    <property type="match status" value="1"/>
</dbReference>
<dbReference type="WBParaSite" id="PgR037_g030_t02">
    <property type="protein sequence ID" value="PgR037_g030_t02"/>
    <property type="gene ID" value="PgR037_g030"/>
</dbReference>
<evidence type="ECO:0000313" key="7">
    <source>
        <dbReference type="Proteomes" id="UP000887569"/>
    </source>
</evidence>
<dbReference type="AlphaFoldDB" id="A0A915BF01"/>
<reference evidence="8 9" key="1">
    <citation type="submission" date="2022-11" db="UniProtKB">
        <authorList>
            <consortium name="WormBaseParasite"/>
        </authorList>
    </citation>
    <scope>IDENTIFICATION</scope>
</reference>
<dbReference type="InterPro" id="IPR001841">
    <property type="entry name" value="Znf_RING"/>
</dbReference>
<evidence type="ECO:0000313" key="9">
    <source>
        <dbReference type="WBParaSite" id="PgR037_g030_t02"/>
    </source>
</evidence>